<dbReference type="RefSeq" id="WP_337890672.1">
    <property type="nucleotide sequence ID" value="NZ_JBAHVI010000008.1"/>
</dbReference>
<evidence type="ECO:0000313" key="2">
    <source>
        <dbReference type="EMBL" id="MEJ4100417.1"/>
    </source>
</evidence>
<feature type="chain" id="PRO_5046591712" evidence="1">
    <location>
        <begin position="28"/>
        <end position="102"/>
    </location>
</feature>
<accession>A0ABU8P2C0</accession>
<sequence length="102" mass="11017">MSKFIRGGIAAACASVMALGVASAASAEESAAGYEEHLFTGSSTSVAAFQEWFAGGEFVQPEIETRDLRQLEVNEFETAESGDTIYKDDQGRFWIKQDAIIT</sequence>
<keyword evidence="3" id="KW-1185">Reference proteome</keyword>
<evidence type="ECO:0000256" key="1">
    <source>
        <dbReference type="SAM" id="SignalP"/>
    </source>
</evidence>
<protein>
    <submittedName>
        <fullName evidence="2">Uncharacterized protein</fullName>
    </submittedName>
</protein>
<proteinExistence type="predicted"/>
<organism evidence="2 3">
    <name type="scientific">Corynebacterium mastitidis</name>
    <dbReference type="NCBI Taxonomy" id="161890"/>
    <lineage>
        <taxon>Bacteria</taxon>
        <taxon>Bacillati</taxon>
        <taxon>Actinomycetota</taxon>
        <taxon>Actinomycetes</taxon>
        <taxon>Mycobacteriales</taxon>
        <taxon>Corynebacteriaceae</taxon>
        <taxon>Corynebacterium</taxon>
    </lineage>
</organism>
<evidence type="ECO:0000313" key="3">
    <source>
        <dbReference type="Proteomes" id="UP001359781"/>
    </source>
</evidence>
<dbReference type="EMBL" id="JBAHVJ010000008">
    <property type="protein sequence ID" value="MEJ4100417.1"/>
    <property type="molecule type" value="Genomic_DNA"/>
</dbReference>
<keyword evidence="1" id="KW-0732">Signal</keyword>
<name>A0ABU8P2C0_9CORY</name>
<gene>
    <name evidence="2" type="ORF">V5S96_08625</name>
</gene>
<feature type="signal peptide" evidence="1">
    <location>
        <begin position="1"/>
        <end position="27"/>
    </location>
</feature>
<comment type="caution">
    <text evidence="2">The sequence shown here is derived from an EMBL/GenBank/DDBJ whole genome shotgun (WGS) entry which is preliminary data.</text>
</comment>
<reference evidence="2 3" key="1">
    <citation type="submission" date="2024-02" db="EMBL/GenBank/DDBJ databases">
        <title>Whole genome sequencing and characterization of Corynebacterium isolated from the ocular surface of dry eye disease sufferers.</title>
        <authorList>
            <person name="Naqvi M."/>
        </authorList>
    </citation>
    <scope>NUCLEOTIDE SEQUENCE [LARGE SCALE GENOMIC DNA]</scope>
    <source>
        <strain evidence="2 3">PCRF</strain>
    </source>
</reference>
<dbReference type="Proteomes" id="UP001359781">
    <property type="component" value="Unassembled WGS sequence"/>
</dbReference>